<gene>
    <name evidence="3" type="ORF">IPOD504_LOCUS14892</name>
</gene>
<reference evidence="3" key="1">
    <citation type="submission" date="2022-03" db="EMBL/GenBank/DDBJ databases">
        <authorList>
            <person name="Martin H S."/>
        </authorList>
    </citation>
    <scope>NUCLEOTIDE SEQUENCE</scope>
</reference>
<accession>A0ABN8J1E8</accession>
<keyword evidence="1" id="KW-0732">Signal</keyword>
<organism evidence="3 4">
    <name type="scientific">Iphiclides podalirius</name>
    <name type="common">scarce swallowtail</name>
    <dbReference type="NCBI Taxonomy" id="110791"/>
    <lineage>
        <taxon>Eukaryota</taxon>
        <taxon>Metazoa</taxon>
        <taxon>Ecdysozoa</taxon>
        <taxon>Arthropoda</taxon>
        <taxon>Hexapoda</taxon>
        <taxon>Insecta</taxon>
        <taxon>Pterygota</taxon>
        <taxon>Neoptera</taxon>
        <taxon>Endopterygota</taxon>
        <taxon>Lepidoptera</taxon>
        <taxon>Glossata</taxon>
        <taxon>Ditrysia</taxon>
        <taxon>Papilionoidea</taxon>
        <taxon>Papilionidae</taxon>
        <taxon>Papilioninae</taxon>
        <taxon>Iphiclides</taxon>
    </lineage>
</organism>
<protein>
    <recommendedName>
        <fullName evidence="2">WAP domain-containing protein</fullName>
    </recommendedName>
</protein>
<feature type="chain" id="PRO_5047081782" description="WAP domain-containing protein" evidence="1">
    <location>
        <begin position="18"/>
        <end position="122"/>
    </location>
</feature>
<dbReference type="SUPFAM" id="SSF57256">
    <property type="entry name" value="Elafin-like"/>
    <property type="match status" value="1"/>
</dbReference>
<dbReference type="Proteomes" id="UP000837857">
    <property type="component" value="Chromosome 6"/>
</dbReference>
<keyword evidence="4" id="KW-1185">Reference proteome</keyword>
<dbReference type="Gene3D" id="4.10.75.10">
    <property type="entry name" value="Elafin-like"/>
    <property type="match status" value="1"/>
</dbReference>
<evidence type="ECO:0000313" key="3">
    <source>
        <dbReference type="EMBL" id="CAH2070894.1"/>
    </source>
</evidence>
<dbReference type="InterPro" id="IPR008197">
    <property type="entry name" value="WAP_dom"/>
</dbReference>
<feature type="domain" description="WAP" evidence="2">
    <location>
        <begin position="68"/>
        <end position="115"/>
    </location>
</feature>
<dbReference type="Pfam" id="PF00095">
    <property type="entry name" value="WAP"/>
    <property type="match status" value="1"/>
</dbReference>
<dbReference type="SMART" id="SM00217">
    <property type="entry name" value="WAP"/>
    <property type="match status" value="1"/>
</dbReference>
<feature type="non-terminal residue" evidence="3">
    <location>
        <position position="122"/>
    </location>
</feature>
<name>A0ABN8J1E8_9NEOP</name>
<feature type="signal peptide" evidence="1">
    <location>
        <begin position="1"/>
        <end position="17"/>
    </location>
</feature>
<dbReference type="EMBL" id="OW152818">
    <property type="protein sequence ID" value="CAH2070894.1"/>
    <property type="molecule type" value="Genomic_DNA"/>
</dbReference>
<sequence>MLRFAVFLYLCTAAVLCSDGSCPPTLPVDVCHAACGPQRPCDSPQLCCPTSCGGSLCVDPMTQRHFVDYMKKGSCPEYPKGPWMCSHTCTTDSDCARALKCCRNRCGVFTCQQPRLNETTAP</sequence>
<evidence type="ECO:0000313" key="4">
    <source>
        <dbReference type="Proteomes" id="UP000837857"/>
    </source>
</evidence>
<evidence type="ECO:0000256" key="1">
    <source>
        <dbReference type="SAM" id="SignalP"/>
    </source>
</evidence>
<dbReference type="PROSITE" id="PS51390">
    <property type="entry name" value="WAP"/>
    <property type="match status" value="1"/>
</dbReference>
<dbReference type="InterPro" id="IPR036645">
    <property type="entry name" value="Elafin-like_sf"/>
</dbReference>
<evidence type="ECO:0000259" key="2">
    <source>
        <dbReference type="PROSITE" id="PS51390"/>
    </source>
</evidence>
<proteinExistence type="predicted"/>